<comment type="caution">
    <text evidence="3">The sequence shown here is derived from an EMBL/GenBank/DDBJ whole genome shotgun (WGS) entry which is preliminary data.</text>
</comment>
<dbReference type="EMBL" id="JBHTJI010000042">
    <property type="protein sequence ID" value="MFD0991417.1"/>
    <property type="molecule type" value="Genomic_DNA"/>
</dbReference>
<dbReference type="RefSeq" id="WP_379927094.1">
    <property type="nucleotide sequence ID" value="NZ_JBHTJI010000042.1"/>
</dbReference>
<protein>
    <submittedName>
        <fullName evidence="3">CIA30 family protein</fullName>
    </submittedName>
</protein>
<dbReference type="InterPro" id="IPR013857">
    <property type="entry name" value="NADH-UbQ_OxRdtase-assoc_prot30"/>
</dbReference>
<accession>A0ABW3JLV6</accession>
<dbReference type="PANTHER" id="PTHR13194:SF19">
    <property type="entry name" value="NAD(P)-BINDING ROSSMANN-FOLD SUPERFAMILY PROTEIN"/>
    <property type="match status" value="1"/>
</dbReference>
<name>A0ABW3JLV6_9FLAO</name>
<dbReference type="Pfam" id="PF08547">
    <property type="entry name" value="CIA30"/>
    <property type="match status" value="1"/>
</dbReference>
<proteinExistence type="inferred from homology"/>
<dbReference type="PANTHER" id="PTHR13194">
    <property type="entry name" value="COMPLEX I INTERMEDIATE-ASSOCIATED PROTEIN 30"/>
    <property type="match status" value="1"/>
</dbReference>
<dbReference type="InterPro" id="IPR039131">
    <property type="entry name" value="NDUFAF1"/>
</dbReference>
<evidence type="ECO:0000259" key="2">
    <source>
        <dbReference type="Pfam" id="PF08547"/>
    </source>
</evidence>
<dbReference type="Proteomes" id="UP001597061">
    <property type="component" value="Unassembled WGS sequence"/>
</dbReference>
<evidence type="ECO:0000256" key="1">
    <source>
        <dbReference type="ARBA" id="ARBA00007884"/>
    </source>
</evidence>
<keyword evidence="4" id="KW-1185">Reference proteome</keyword>
<comment type="similarity">
    <text evidence="1">Belongs to the CIA30 family.</text>
</comment>
<dbReference type="InterPro" id="IPR008979">
    <property type="entry name" value="Galactose-bd-like_sf"/>
</dbReference>
<evidence type="ECO:0000313" key="4">
    <source>
        <dbReference type="Proteomes" id="UP001597061"/>
    </source>
</evidence>
<feature type="domain" description="NADH:ubiquinone oxidoreductase intermediate-associated protein 30" evidence="2">
    <location>
        <begin position="4"/>
        <end position="154"/>
    </location>
</feature>
<reference evidence="4" key="1">
    <citation type="journal article" date="2019" name="Int. J. Syst. Evol. Microbiol.">
        <title>The Global Catalogue of Microorganisms (GCM) 10K type strain sequencing project: providing services to taxonomists for standard genome sequencing and annotation.</title>
        <authorList>
            <consortium name="The Broad Institute Genomics Platform"/>
            <consortium name="The Broad Institute Genome Sequencing Center for Infectious Disease"/>
            <person name="Wu L."/>
            <person name="Ma J."/>
        </authorList>
    </citation>
    <scope>NUCLEOTIDE SEQUENCE [LARGE SCALE GENOMIC DNA]</scope>
    <source>
        <strain evidence="4">CCUG 62414</strain>
    </source>
</reference>
<gene>
    <name evidence="3" type="ORF">ACFQ1R_15060</name>
</gene>
<dbReference type="Gene3D" id="2.60.120.430">
    <property type="entry name" value="Galactose-binding lectin"/>
    <property type="match status" value="1"/>
</dbReference>
<sequence>MTIFNFKTTTNITNWKTINDVVMGGKSNSSFNLNDTGFGVFSGKVSLENNGGFSMVQYNFDAKSVSAFSTVCIKVKGDGKTYQFRTKSNTDDKHSYVASFSAKKEWHTIEIPFNTMYPAFRGKLLKLPNYPGEQMTQIAFLIGNKIEESFKLEIESITLK</sequence>
<evidence type="ECO:0000313" key="3">
    <source>
        <dbReference type="EMBL" id="MFD0991417.1"/>
    </source>
</evidence>
<dbReference type="SUPFAM" id="SSF49785">
    <property type="entry name" value="Galactose-binding domain-like"/>
    <property type="match status" value="1"/>
</dbReference>
<organism evidence="3 4">
    <name type="scientific">Mariniflexile jejuense</name>
    <dbReference type="NCBI Taxonomy" id="1173582"/>
    <lineage>
        <taxon>Bacteria</taxon>
        <taxon>Pseudomonadati</taxon>
        <taxon>Bacteroidota</taxon>
        <taxon>Flavobacteriia</taxon>
        <taxon>Flavobacteriales</taxon>
        <taxon>Flavobacteriaceae</taxon>
        <taxon>Mariniflexile</taxon>
    </lineage>
</organism>